<dbReference type="Proteomes" id="UP000031623">
    <property type="component" value="Chromosome"/>
</dbReference>
<gene>
    <name evidence="1" type="ORF">THII_2896</name>
</gene>
<evidence type="ECO:0000313" key="2">
    <source>
        <dbReference type="Proteomes" id="UP000031623"/>
    </source>
</evidence>
<dbReference type="HOGENOM" id="CLU_2669943_0_0_6"/>
<keyword evidence="2" id="KW-1185">Reference proteome</keyword>
<dbReference type="OrthoDB" id="6862936at2"/>
<evidence type="ECO:0000313" key="1">
    <source>
        <dbReference type="EMBL" id="BAP57193.1"/>
    </source>
</evidence>
<reference evidence="1 2" key="1">
    <citation type="journal article" date="2014" name="ISME J.">
        <title>Ecophysiology of Thioploca ingrica as revealed by the complete genome sequence supplemented with proteomic evidence.</title>
        <authorList>
            <person name="Kojima H."/>
            <person name="Ogura Y."/>
            <person name="Yamamoto N."/>
            <person name="Togashi T."/>
            <person name="Mori H."/>
            <person name="Watanabe T."/>
            <person name="Nemoto F."/>
            <person name="Kurokawa K."/>
            <person name="Hayashi T."/>
            <person name="Fukui M."/>
        </authorList>
    </citation>
    <scope>NUCLEOTIDE SEQUENCE [LARGE SCALE GENOMIC DNA]</scope>
</reference>
<dbReference type="STRING" id="40754.THII_2896"/>
<dbReference type="AlphaFoldDB" id="A0A090AG71"/>
<name>A0A090AG71_9GAMM</name>
<organism evidence="1 2">
    <name type="scientific">Thioploca ingrica</name>
    <dbReference type="NCBI Taxonomy" id="40754"/>
    <lineage>
        <taxon>Bacteria</taxon>
        <taxon>Pseudomonadati</taxon>
        <taxon>Pseudomonadota</taxon>
        <taxon>Gammaproteobacteria</taxon>
        <taxon>Thiotrichales</taxon>
        <taxon>Thiotrichaceae</taxon>
        <taxon>Thioploca</taxon>
    </lineage>
</organism>
<sequence length="84" mass="9637">MMKRYVSSFLFIWLNLFLFLSVVQAAEWEVQSRSIQFQAVWGSAKNDVFTLGHHGVIFHYDGVNWKEMDTGTVSNLYGLWGSSG</sequence>
<proteinExistence type="predicted"/>
<accession>A0A090AG71</accession>
<dbReference type="KEGG" id="tig:THII_2896"/>
<protein>
    <submittedName>
        <fullName evidence="1">Uncharacterized protein</fullName>
    </submittedName>
</protein>
<dbReference type="EMBL" id="AP014633">
    <property type="protein sequence ID" value="BAP57193.1"/>
    <property type="molecule type" value="Genomic_DNA"/>
</dbReference>